<dbReference type="InterPro" id="IPR007820">
    <property type="entry name" value="AbrB_fam"/>
</dbReference>
<dbReference type="EMBL" id="FNTH01000001">
    <property type="protein sequence ID" value="SEC28605.1"/>
    <property type="molecule type" value="Genomic_DNA"/>
</dbReference>
<dbReference type="GO" id="GO:0010468">
    <property type="term" value="P:regulation of gene expression"/>
    <property type="evidence" value="ECO:0007669"/>
    <property type="project" value="InterPro"/>
</dbReference>
<feature type="transmembrane region" description="Helical" evidence="1">
    <location>
        <begin position="127"/>
        <end position="146"/>
    </location>
</feature>
<dbReference type="Pfam" id="PF05145">
    <property type="entry name" value="AbrB"/>
    <property type="match status" value="1"/>
</dbReference>
<organism evidence="2 3">
    <name type="scientific">Bradyrhizobium erythrophlei</name>
    <dbReference type="NCBI Taxonomy" id="1437360"/>
    <lineage>
        <taxon>Bacteria</taxon>
        <taxon>Pseudomonadati</taxon>
        <taxon>Pseudomonadota</taxon>
        <taxon>Alphaproteobacteria</taxon>
        <taxon>Hyphomicrobiales</taxon>
        <taxon>Nitrobacteraceae</taxon>
        <taxon>Bradyrhizobium</taxon>
    </lineage>
</organism>
<dbReference type="AlphaFoldDB" id="A0A1H4R9Q4"/>
<keyword evidence="1" id="KW-1133">Transmembrane helix</keyword>
<dbReference type="InterPro" id="IPR017516">
    <property type="entry name" value="AbrB_dup"/>
</dbReference>
<feature type="transmembrane region" description="Helical" evidence="1">
    <location>
        <begin position="329"/>
        <end position="349"/>
    </location>
</feature>
<protein>
    <recommendedName>
        <fullName evidence="4">Ammonia monooxygenase</fullName>
    </recommendedName>
</protein>
<evidence type="ECO:0000313" key="3">
    <source>
        <dbReference type="Proteomes" id="UP000198992"/>
    </source>
</evidence>
<reference evidence="2 3" key="1">
    <citation type="submission" date="2016-10" db="EMBL/GenBank/DDBJ databases">
        <authorList>
            <person name="de Groot N.N."/>
        </authorList>
    </citation>
    <scope>NUCLEOTIDE SEQUENCE [LARGE SCALE GENOMIC DNA]</scope>
    <source>
        <strain evidence="2 3">MT12</strain>
    </source>
</reference>
<sequence>MNSIQPQDGALGRLEPATRWAVLVLASLVLGGLLEQMRLPAALLLGPLVAAVLMQTAGAPVRVPRIAMLAAQAVIGCLVARAMTPAILAGFSHHWLLFVSVILLSVSASALIGWAISFFRIIPGSTAVWGMLPGGATVMMVMAEAHGADFRLVAFMQYLRVVMVAAAASVVAVMFVHGGGSPVAAGLLSPVDWKDFAATVVVAVVGGWLGLAMRIPAGVLLGPLAIGATLVIQGWIRIELPPLVLIASYALIGWSTGLGFTREILATAMRALPQCLGAILLLMATCGALAWFLVIALHIDPLTAYLATSPGGVDAAAIIAAGTKVDMSFVMALQVLRIVVLLVIGPRVARWVTGTLDTKQRTADEPTSSPPQ</sequence>
<feature type="transmembrane region" description="Helical" evidence="1">
    <location>
        <begin position="17"/>
        <end position="34"/>
    </location>
</feature>
<evidence type="ECO:0000256" key="1">
    <source>
        <dbReference type="SAM" id="Phobius"/>
    </source>
</evidence>
<dbReference type="GO" id="GO:0016020">
    <property type="term" value="C:membrane"/>
    <property type="evidence" value="ECO:0007669"/>
    <property type="project" value="InterPro"/>
</dbReference>
<proteinExistence type="predicted"/>
<dbReference type="PIRSF" id="PIRSF038991">
    <property type="entry name" value="Protein_AbrB"/>
    <property type="match status" value="1"/>
</dbReference>
<feature type="transmembrane region" description="Helical" evidence="1">
    <location>
        <begin position="196"/>
        <end position="212"/>
    </location>
</feature>
<gene>
    <name evidence="2" type="ORF">SAMN05444164_1469</name>
</gene>
<dbReference type="PANTHER" id="PTHR38457:SF1">
    <property type="entry name" value="REGULATOR ABRB-RELATED"/>
    <property type="match status" value="1"/>
</dbReference>
<dbReference type="PANTHER" id="PTHR38457">
    <property type="entry name" value="REGULATOR ABRB-RELATED"/>
    <property type="match status" value="1"/>
</dbReference>
<dbReference type="NCBIfam" id="TIGR03082">
    <property type="entry name" value="Gneg_AbrB_dup"/>
    <property type="match status" value="2"/>
</dbReference>
<feature type="transmembrane region" description="Helical" evidence="1">
    <location>
        <begin position="66"/>
        <end position="83"/>
    </location>
</feature>
<feature type="transmembrane region" description="Helical" evidence="1">
    <location>
        <begin position="158"/>
        <end position="176"/>
    </location>
</feature>
<evidence type="ECO:0000313" key="2">
    <source>
        <dbReference type="EMBL" id="SEC28605.1"/>
    </source>
</evidence>
<dbReference type="Proteomes" id="UP000198992">
    <property type="component" value="Unassembled WGS sequence"/>
</dbReference>
<feature type="transmembrane region" description="Helical" evidence="1">
    <location>
        <begin position="272"/>
        <end position="296"/>
    </location>
</feature>
<dbReference type="RefSeq" id="WP_092114926.1">
    <property type="nucleotide sequence ID" value="NZ_FNTH01000001.1"/>
</dbReference>
<dbReference type="OrthoDB" id="9809910at2"/>
<keyword evidence="1" id="KW-0812">Transmembrane</keyword>
<keyword evidence="1" id="KW-0472">Membrane</keyword>
<evidence type="ECO:0008006" key="4">
    <source>
        <dbReference type="Google" id="ProtNLM"/>
    </source>
</evidence>
<accession>A0A1H4R9Q4</accession>
<feature type="transmembrane region" description="Helical" evidence="1">
    <location>
        <begin position="95"/>
        <end position="121"/>
    </location>
</feature>
<feature type="transmembrane region" description="Helical" evidence="1">
    <location>
        <begin position="41"/>
        <end position="60"/>
    </location>
</feature>
<feature type="transmembrane region" description="Helical" evidence="1">
    <location>
        <begin position="219"/>
        <end position="236"/>
    </location>
</feature>
<name>A0A1H4R9Q4_9BRAD</name>
<feature type="transmembrane region" description="Helical" evidence="1">
    <location>
        <begin position="242"/>
        <end position="260"/>
    </location>
</feature>